<evidence type="ECO:0000313" key="4">
    <source>
        <dbReference type="Proteomes" id="UP000281488"/>
    </source>
</evidence>
<evidence type="ECO:0000313" key="1">
    <source>
        <dbReference type="EMBL" id="PTN77661.1"/>
    </source>
</evidence>
<comment type="caution">
    <text evidence="1">The sequence shown here is derived from an EMBL/GenBank/DDBJ whole genome shotgun (WGS) entry which is preliminary data.</text>
</comment>
<dbReference type="AlphaFoldDB" id="A0A855UFC1"/>
<reference evidence="2 4" key="2">
    <citation type="submission" date="2018-10" db="EMBL/GenBank/DDBJ databases">
        <title>Genotypes and phenotypes of Enterococci isolated from broiler chickens.</title>
        <authorList>
            <person name="Muhammad A.R."/>
            <person name="Diarra M.S."/>
        </authorList>
    </citation>
    <scope>NUCLEOTIDE SEQUENCE [LARGE SCALE GENOMIC DNA]</scope>
    <source>
        <strain evidence="2 4">LIT2 A36'</strain>
    </source>
</reference>
<organism evidence="1 3">
    <name type="scientific">Enterococcus faecalis</name>
    <name type="common">Streptococcus faecalis</name>
    <dbReference type="NCBI Taxonomy" id="1351"/>
    <lineage>
        <taxon>Bacteria</taxon>
        <taxon>Bacillati</taxon>
        <taxon>Bacillota</taxon>
        <taxon>Bacilli</taxon>
        <taxon>Lactobacillales</taxon>
        <taxon>Enterococcaceae</taxon>
        <taxon>Enterococcus</taxon>
    </lineage>
</organism>
<sequence length="36" mass="4189">MGEKNVLRSENQAGTVRHSLLAFLIKRERFMNEGQK</sequence>
<protein>
    <submittedName>
        <fullName evidence="1">Uncharacterized protein</fullName>
    </submittedName>
</protein>
<evidence type="ECO:0000313" key="2">
    <source>
        <dbReference type="EMBL" id="ROX35039.1"/>
    </source>
</evidence>
<dbReference type="Proteomes" id="UP000244140">
    <property type="component" value="Unassembled WGS sequence"/>
</dbReference>
<proteinExistence type="predicted"/>
<name>A0A855UFC1_ENTFL</name>
<gene>
    <name evidence="1" type="ORF">DAI13_07835</name>
    <name evidence="2" type="ORF">EGW16_01505</name>
</gene>
<dbReference type="Proteomes" id="UP000281488">
    <property type="component" value="Unassembled WGS sequence"/>
</dbReference>
<reference evidence="1 3" key="1">
    <citation type="submission" date="2018-04" db="EMBL/GenBank/DDBJ databases">
        <authorList>
            <person name="Van Tyne D."/>
        </authorList>
    </citation>
    <scope>NUCLEOTIDE SEQUENCE [LARGE SCALE GENOMIC DNA]</scope>
    <source>
        <strain evidence="1 3">B2535</strain>
    </source>
</reference>
<dbReference type="EMBL" id="RKMZ01000001">
    <property type="protein sequence ID" value="ROX35039.1"/>
    <property type="molecule type" value="Genomic_DNA"/>
</dbReference>
<dbReference type="EMBL" id="PZZH01000001">
    <property type="protein sequence ID" value="PTN77661.1"/>
    <property type="molecule type" value="Genomic_DNA"/>
</dbReference>
<accession>A0A855UFC1</accession>
<evidence type="ECO:0000313" key="3">
    <source>
        <dbReference type="Proteomes" id="UP000244140"/>
    </source>
</evidence>